<protein>
    <submittedName>
        <fullName evidence="1">Uncharacterized protein</fullName>
    </submittedName>
</protein>
<reference evidence="1 2" key="1">
    <citation type="submission" date="2013-11" db="EMBL/GenBank/DDBJ databases">
        <title>Whole genome shotgun sequence of Vibrio halioticoli NBRC 102217.</title>
        <authorList>
            <person name="Isaki S."/>
            <person name="Kimura A."/>
            <person name="Ohji S."/>
            <person name="Hosoyama A."/>
            <person name="Fujita N."/>
            <person name="Hashimoto M."/>
            <person name="Hosoyama Y."/>
            <person name="Yamazoe A."/>
        </authorList>
    </citation>
    <scope>NUCLEOTIDE SEQUENCE [LARGE SCALE GENOMIC DNA]</scope>
    <source>
        <strain evidence="1 2">NBRC 102217</strain>
    </source>
</reference>
<organism evidence="1 2">
    <name type="scientific">Vibrio halioticoli NBRC 102217</name>
    <dbReference type="NCBI Taxonomy" id="1219072"/>
    <lineage>
        <taxon>Bacteria</taxon>
        <taxon>Pseudomonadati</taxon>
        <taxon>Pseudomonadota</taxon>
        <taxon>Gammaproteobacteria</taxon>
        <taxon>Vibrionales</taxon>
        <taxon>Vibrionaceae</taxon>
        <taxon>Vibrio</taxon>
    </lineage>
</organism>
<dbReference type="OrthoDB" id="9956207at2"/>
<keyword evidence="2" id="KW-1185">Reference proteome</keyword>
<name>V5FBG0_9VIBR</name>
<sequence>MIRRYLAPVLVLALLIAAVFGEEVWQFISVDPIGSLQDGAQDIIKAFNDFISG</sequence>
<comment type="caution">
    <text evidence="1">The sequence shown here is derived from an EMBL/GenBank/DDBJ whole genome shotgun (WGS) entry which is preliminary data.</text>
</comment>
<accession>V5FBG0</accession>
<evidence type="ECO:0000313" key="2">
    <source>
        <dbReference type="Proteomes" id="UP000017800"/>
    </source>
</evidence>
<dbReference type="RefSeq" id="WP_023403006.1">
    <property type="nucleotide sequence ID" value="NZ_BAUJ01000008.1"/>
</dbReference>
<dbReference type="Proteomes" id="UP000017800">
    <property type="component" value="Unassembled WGS sequence"/>
</dbReference>
<evidence type="ECO:0000313" key="1">
    <source>
        <dbReference type="EMBL" id="GAD88623.1"/>
    </source>
</evidence>
<dbReference type="eggNOG" id="ENOG5031P1G">
    <property type="taxonomic scope" value="Bacteria"/>
</dbReference>
<dbReference type="AlphaFoldDB" id="V5FBG0"/>
<gene>
    <name evidence="1" type="ORF">VHA01S_008_00190</name>
</gene>
<proteinExistence type="predicted"/>
<dbReference type="EMBL" id="BAUJ01000008">
    <property type="protein sequence ID" value="GAD88623.1"/>
    <property type="molecule type" value="Genomic_DNA"/>
</dbReference>